<reference evidence="1" key="1">
    <citation type="journal article" date="2015" name="Genome Biol. Evol.">
        <title>Organellar Genomes of White Spruce (Picea glauca): Assembly and Annotation.</title>
        <authorList>
            <person name="Jackman S.D."/>
            <person name="Warren R.L."/>
            <person name="Gibb E.A."/>
            <person name="Vandervalk B.P."/>
            <person name="Mohamadi H."/>
            <person name="Chu J."/>
            <person name="Raymond A."/>
            <person name="Pleasance S."/>
            <person name="Coope R."/>
            <person name="Wildung M.R."/>
            <person name="Ritland C.E."/>
            <person name="Bousquet J."/>
            <person name="Jones S.J."/>
            <person name="Bohlmann J."/>
            <person name="Birol I."/>
        </authorList>
    </citation>
    <scope>NUCLEOTIDE SEQUENCE [LARGE SCALE GENOMIC DNA]</scope>
    <source>
        <tissue evidence="1">Flushing bud</tissue>
    </source>
</reference>
<geneLocation type="mitochondrion" evidence="1"/>
<proteinExistence type="predicted"/>
<comment type="caution">
    <text evidence="1">The sequence shown here is derived from an EMBL/GenBank/DDBJ whole genome shotgun (WGS) entry which is preliminary data.</text>
</comment>
<sequence>MLAPSEHTSYIGTIGKENQGPFLLVSQMLNGRKMVLLRNVIDRVGKEIGSTLYRPIATDLSRY</sequence>
<evidence type="ECO:0000313" key="1">
    <source>
        <dbReference type="EMBL" id="KUM46461.1"/>
    </source>
</evidence>
<dbReference type="EMBL" id="LKAM01000011">
    <property type="protein sequence ID" value="KUM46461.1"/>
    <property type="molecule type" value="Genomic_DNA"/>
</dbReference>
<organism evidence="1">
    <name type="scientific">Picea glauca</name>
    <name type="common">White spruce</name>
    <name type="synonym">Pinus glauca</name>
    <dbReference type="NCBI Taxonomy" id="3330"/>
    <lineage>
        <taxon>Eukaryota</taxon>
        <taxon>Viridiplantae</taxon>
        <taxon>Streptophyta</taxon>
        <taxon>Embryophyta</taxon>
        <taxon>Tracheophyta</taxon>
        <taxon>Spermatophyta</taxon>
        <taxon>Pinopsida</taxon>
        <taxon>Pinidae</taxon>
        <taxon>Conifers I</taxon>
        <taxon>Pinales</taxon>
        <taxon>Pinaceae</taxon>
        <taxon>Picea</taxon>
    </lineage>
</organism>
<protein>
    <submittedName>
        <fullName evidence="1">Uncharacterized protein</fullName>
    </submittedName>
</protein>
<keyword evidence="1" id="KW-0496">Mitochondrion</keyword>
<accession>A0A124GMR4</accession>
<name>A0A124GMR4_PICGL</name>
<dbReference type="AlphaFoldDB" id="A0A124GMR4"/>
<gene>
    <name evidence="1" type="ORF">ABT39_MTgene1562</name>
</gene>